<evidence type="ECO:0000256" key="13">
    <source>
        <dbReference type="ARBA" id="ARBA00023004"/>
    </source>
</evidence>
<evidence type="ECO:0000256" key="2">
    <source>
        <dbReference type="ARBA" id="ARBA00001966"/>
    </source>
</evidence>
<evidence type="ECO:0000259" key="20">
    <source>
        <dbReference type="PROSITE" id="PS51669"/>
    </source>
</evidence>
<evidence type="ECO:0000256" key="15">
    <source>
        <dbReference type="ARBA" id="ARBA00023027"/>
    </source>
</evidence>
<evidence type="ECO:0000313" key="23">
    <source>
        <dbReference type="Proteomes" id="UP000236434"/>
    </source>
</evidence>
<dbReference type="GO" id="GO:0043546">
    <property type="term" value="F:molybdopterin cofactor binding"/>
    <property type="evidence" value="ECO:0007669"/>
    <property type="project" value="InterPro"/>
</dbReference>
<dbReference type="GO" id="GO:0003954">
    <property type="term" value="F:NADH dehydrogenase activity"/>
    <property type="evidence" value="ECO:0007669"/>
    <property type="project" value="TreeGrafter"/>
</dbReference>
<feature type="domain" description="4Fe-4S ferredoxin-type" evidence="19">
    <location>
        <begin position="182"/>
        <end position="211"/>
    </location>
</feature>
<keyword evidence="6" id="KW-0004">4Fe-4S</keyword>
<dbReference type="PROSITE" id="PS00551">
    <property type="entry name" value="MOLYBDOPTERIN_PROK_1"/>
    <property type="match status" value="1"/>
</dbReference>
<evidence type="ECO:0000256" key="17">
    <source>
        <dbReference type="ARBA" id="ARBA00034078"/>
    </source>
</evidence>
<comment type="similarity">
    <text evidence="5">In the C-terminal section; belongs to the prokaryotic molybdopterin-containing oxidoreductase family.</text>
</comment>
<keyword evidence="9" id="KW-0479">Metal-binding</keyword>
<dbReference type="InterPro" id="IPR001041">
    <property type="entry name" value="2Fe-2S_ferredoxin-type"/>
</dbReference>
<dbReference type="InterPro" id="IPR027467">
    <property type="entry name" value="MopterinOxRdtase_cofactor_BS"/>
</dbReference>
<evidence type="ECO:0000256" key="4">
    <source>
        <dbReference type="ARBA" id="ARBA00005404"/>
    </source>
</evidence>
<dbReference type="GO" id="GO:0051537">
    <property type="term" value="F:2 iron, 2 sulfur cluster binding"/>
    <property type="evidence" value="ECO:0007669"/>
    <property type="project" value="UniProtKB-KW"/>
</dbReference>
<dbReference type="InterPro" id="IPR036010">
    <property type="entry name" value="2Fe-2S_ferredoxin-like_sf"/>
</dbReference>
<evidence type="ECO:0000256" key="5">
    <source>
        <dbReference type="ARBA" id="ARBA00007023"/>
    </source>
</evidence>
<dbReference type="PROSITE" id="PS51669">
    <property type="entry name" value="4FE4S_MOW_BIS_MGD"/>
    <property type="match status" value="1"/>
</dbReference>
<evidence type="ECO:0000256" key="9">
    <source>
        <dbReference type="ARBA" id="ARBA00022723"/>
    </source>
</evidence>
<dbReference type="GO" id="GO:0022904">
    <property type="term" value="P:respiratory electron transport chain"/>
    <property type="evidence" value="ECO:0007669"/>
    <property type="project" value="TreeGrafter"/>
</dbReference>
<keyword evidence="7" id="KW-0500">Molybdenum</keyword>
<dbReference type="Pfam" id="PF10588">
    <property type="entry name" value="NADH-G_4Fe-4S_3"/>
    <property type="match status" value="1"/>
</dbReference>
<dbReference type="CDD" id="cd00207">
    <property type="entry name" value="fer2"/>
    <property type="match status" value="1"/>
</dbReference>
<comment type="similarity">
    <text evidence="4">Belongs to the complex I 75 kDa subunit family.</text>
</comment>
<keyword evidence="16" id="KW-0472">Membrane</keyword>
<dbReference type="Gene3D" id="3.40.50.740">
    <property type="match status" value="1"/>
</dbReference>
<dbReference type="PANTHER" id="PTHR43105">
    <property type="entry name" value="RESPIRATORY NITRATE REDUCTASE"/>
    <property type="match status" value="1"/>
</dbReference>
<dbReference type="PIRSF" id="PIRSF036643">
    <property type="entry name" value="FDH_alpha"/>
    <property type="match status" value="1"/>
</dbReference>
<dbReference type="GO" id="GO:0015942">
    <property type="term" value="P:formate metabolic process"/>
    <property type="evidence" value="ECO:0007669"/>
    <property type="project" value="InterPro"/>
</dbReference>
<dbReference type="Proteomes" id="UP000236434">
    <property type="component" value="Unassembled WGS sequence"/>
</dbReference>
<sequence>MIVTINHKNYEAEAGQTILQVAKQNDIYIPTICHSPHLSDLGSCRMCLVELENNHKLVASCVTPVADEMRILTDSKRVNETRKTVVDLLVSDHPLDCMICEANGNCVLQDLAYEYGIKASTFGTKKFPRFEIKAENEFIQLDPDKCVLCGKCVRTCKEIQMCNVLDFVNRGFETKVSPSFGEDLGGKDSSCVFCGQCVEMCPTGALTYISSKGKGRYYELKKTITICPYCGVGCQLELRTKDNKIIQVGSVYNENSPNPNGESCVKGRFGYDFVNHPDRLTDPLIKRNGHFEKVGWEEALDYVAEKLLNIKEKYGSDSIGGLSSAKCTIEENYIMQKFMRAVIGTNSVDHCARLCHASTVVGLGMAFGSGAMTNSISEIEGSDVIFVIGSNPTENHPVIGSKIKRAKKNGTHLIVADPRKIELSEIADISLQQKPGTDVALINGMMNVIINEGLLDKKFIEERTEGFESFIKIIESYTPSKVSHITGVPADKIIEAAKMYGSAKKAAIYFAMGITQHKYGTNNVLSLTNLALLTGNVGFESTGVNPLRGQNNVQGACDVGALPDVYPGYQKVNDPKIKEKFENYWGVELTDREGLTLTEMFEEAGKKVKALYIMGENPFLSDPDQDHVKKALKSLDFLIVQDIFLTETAQFADVVLPAASFAEKEGTFTNTERRIQRVRKAINSPGRAKADWEILASLANKMGYEMKYNSPSEIMDEIARVSKLYGGISYERLEKEGLQWPCPDSNHPGTKYLHKDGFSRGKGKFFPVEFTPPEKEADEKYNFILMTGRMLYHFHTGTMTRRSYPIDKHEPDSYVEINIEDARKLGIKGKDKVRITSRQGTIETYAKVGERVKPGQLFMPFHYAESPANKLTNRVYDSKAKIPELKITPVKLEKVEKRVSQREVLIDERYASIRRQEQ</sequence>
<dbReference type="OrthoDB" id="9803192at2"/>
<dbReference type="CDD" id="cd02790">
    <property type="entry name" value="MopB_CT_Formate-Dh_H"/>
    <property type="match status" value="1"/>
</dbReference>
<dbReference type="PROSITE" id="PS51379">
    <property type="entry name" value="4FE4S_FER_2"/>
    <property type="match status" value="2"/>
</dbReference>
<dbReference type="InterPro" id="IPR017900">
    <property type="entry name" value="4Fe4S_Fe_S_CS"/>
</dbReference>
<comment type="caution">
    <text evidence="22">The sequence shown here is derived from an EMBL/GenBank/DDBJ whole genome shotgun (WGS) entry which is preliminary data.</text>
</comment>
<dbReference type="PROSITE" id="PS00198">
    <property type="entry name" value="4FE4S_FER_1"/>
    <property type="match status" value="1"/>
</dbReference>
<dbReference type="Pfam" id="PF00384">
    <property type="entry name" value="Molybdopterin"/>
    <property type="match status" value="1"/>
</dbReference>
<comment type="cofactor">
    <cofactor evidence="1">
        <name>Mo-bis(molybdopterin guanine dinucleotide)</name>
        <dbReference type="ChEBI" id="CHEBI:60539"/>
    </cofactor>
</comment>
<dbReference type="Gene3D" id="2.40.40.20">
    <property type="match status" value="1"/>
</dbReference>
<evidence type="ECO:0000256" key="1">
    <source>
        <dbReference type="ARBA" id="ARBA00001942"/>
    </source>
</evidence>
<dbReference type="FunFam" id="2.20.25.90:FF:000001">
    <property type="entry name" value="Formate dehydrogenase subunit alpha"/>
    <property type="match status" value="1"/>
</dbReference>
<dbReference type="Gene3D" id="3.10.20.740">
    <property type="match status" value="1"/>
</dbReference>
<evidence type="ECO:0000259" key="21">
    <source>
        <dbReference type="PROSITE" id="PS51839"/>
    </source>
</evidence>
<keyword evidence="15" id="KW-0520">NAD</keyword>
<dbReference type="PROSITE" id="PS00490">
    <property type="entry name" value="MOLYBDOPTERIN_PROK_2"/>
    <property type="match status" value="1"/>
</dbReference>
<dbReference type="PROSITE" id="PS51839">
    <property type="entry name" value="4FE4S_HC3"/>
    <property type="match status" value="1"/>
</dbReference>
<dbReference type="InterPro" id="IPR006478">
    <property type="entry name" value="Formate_DH_asu"/>
</dbReference>
<dbReference type="PANTHER" id="PTHR43105:SF14">
    <property type="entry name" value="FORMATE DEHYDROGENASE H"/>
    <property type="match status" value="1"/>
</dbReference>
<dbReference type="InterPro" id="IPR006963">
    <property type="entry name" value="Mopterin_OxRdtase_4Fe-4S_dom"/>
</dbReference>
<feature type="domain" description="4Fe-4S His(Cys)3-ligated-type" evidence="21">
    <location>
        <begin position="77"/>
        <end position="116"/>
    </location>
</feature>
<keyword evidence="13" id="KW-0408">Iron</keyword>
<reference evidence="22 23" key="1">
    <citation type="submission" date="2013-12" db="EMBL/GenBank/DDBJ databases">
        <title>Comparative genomics of Petrotoga isolates.</title>
        <authorList>
            <person name="Nesbo C.L."/>
            <person name="Charchuk R."/>
            <person name="Chow K."/>
        </authorList>
    </citation>
    <scope>NUCLEOTIDE SEQUENCE [LARGE SCALE GENOMIC DNA]</scope>
    <source>
        <strain evidence="22 23">DSM 13574</strain>
    </source>
</reference>
<gene>
    <name evidence="22" type="ORF">X929_01050</name>
</gene>
<dbReference type="Gene3D" id="3.30.70.20">
    <property type="match status" value="1"/>
</dbReference>
<dbReference type="Pfam" id="PF13510">
    <property type="entry name" value="Fer2_4"/>
    <property type="match status" value="1"/>
</dbReference>
<dbReference type="RefSeq" id="WP_103066213.1">
    <property type="nucleotide sequence ID" value="NZ_AZRL01000003.1"/>
</dbReference>
<evidence type="ECO:0000256" key="11">
    <source>
        <dbReference type="ARBA" id="ARBA00022967"/>
    </source>
</evidence>
<dbReference type="GO" id="GO:0046872">
    <property type="term" value="F:metal ion binding"/>
    <property type="evidence" value="ECO:0007669"/>
    <property type="project" value="UniProtKB-KW"/>
</dbReference>
<evidence type="ECO:0000256" key="8">
    <source>
        <dbReference type="ARBA" id="ARBA00022714"/>
    </source>
</evidence>
<dbReference type="InterPro" id="IPR019574">
    <property type="entry name" value="NADH_UbQ_OxRdtase_Gsu_4Fe4S-bd"/>
</dbReference>
<feature type="domain" description="4Fe-4S Mo/W bis-MGD-type" evidence="20">
    <location>
        <begin position="220"/>
        <end position="278"/>
    </location>
</feature>
<dbReference type="InterPro" id="IPR017896">
    <property type="entry name" value="4Fe4S_Fe-S-bd"/>
</dbReference>
<evidence type="ECO:0000259" key="18">
    <source>
        <dbReference type="PROSITE" id="PS51085"/>
    </source>
</evidence>
<dbReference type="FunFam" id="3.40.228.10:FF:000002">
    <property type="entry name" value="Formate dehydrogenase subunit alpha"/>
    <property type="match status" value="1"/>
</dbReference>
<evidence type="ECO:0000256" key="7">
    <source>
        <dbReference type="ARBA" id="ARBA00022505"/>
    </source>
</evidence>
<dbReference type="InterPro" id="IPR006655">
    <property type="entry name" value="Mopterin_OxRdtase_prok_CS"/>
</dbReference>
<evidence type="ECO:0000256" key="16">
    <source>
        <dbReference type="ARBA" id="ARBA00023136"/>
    </source>
</evidence>
<proteinExistence type="inferred from homology"/>
<keyword evidence="11" id="KW-1278">Translocase</keyword>
<keyword evidence="12" id="KW-0560">Oxidoreductase</keyword>
<comment type="cofactor">
    <cofactor evidence="17">
        <name>[2Fe-2S] cluster</name>
        <dbReference type="ChEBI" id="CHEBI:190135"/>
    </cofactor>
</comment>
<evidence type="ECO:0000256" key="6">
    <source>
        <dbReference type="ARBA" id="ARBA00022485"/>
    </source>
</evidence>
<dbReference type="InterPro" id="IPR006657">
    <property type="entry name" value="MoPterin_dinucl-bd_dom"/>
</dbReference>
<comment type="cofactor">
    <cofactor evidence="2">
        <name>[4Fe-4S] cluster</name>
        <dbReference type="ChEBI" id="CHEBI:49883"/>
    </cofactor>
</comment>
<dbReference type="SUPFAM" id="SSF54862">
    <property type="entry name" value="4Fe-4S ferredoxins"/>
    <property type="match status" value="1"/>
</dbReference>
<evidence type="ECO:0000256" key="14">
    <source>
        <dbReference type="ARBA" id="ARBA00023014"/>
    </source>
</evidence>
<name>A0A2K1P5B8_9BACT</name>
<dbReference type="InterPro" id="IPR050123">
    <property type="entry name" value="Prok_molybdopt-oxidoreductase"/>
</dbReference>
<dbReference type="Pfam" id="PF04879">
    <property type="entry name" value="Molybdop_Fe4S4"/>
    <property type="match status" value="1"/>
</dbReference>
<dbReference type="Gene3D" id="3.40.228.10">
    <property type="entry name" value="Dimethylsulfoxide Reductase, domain 2"/>
    <property type="match status" value="1"/>
</dbReference>
<dbReference type="SUPFAM" id="SSF54292">
    <property type="entry name" value="2Fe-2S ferredoxin-like"/>
    <property type="match status" value="1"/>
</dbReference>
<dbReference type="InterPro" id="IPR041925">
    <property type="entry name" value="CT_Formate-Dh_H"/>
</dbReference>
<evidence type="ECO:0000256" key="3">
    <source>
        <dbReference type="ARBA" id="ARBA00004370"/>
    </source>
</evidence>
<dbReference type="AlphaFoldDB" id="A0A2K1P5B8"/>
<dbReference type="Pfam" id="PF01568">
    <property type="entry name" value="Molydop_binding"/>
    <property type="match status" value="1"/>
</dbReference>
<dbReference type="SMART" id="SM00926">
    <property type="entry name" value="Molybdop_Fe4S4"/>
    <property type="match status" value="1"/>
</dbReference>
<keyword evidence="10" id="KW-0677">Repeat</keyword>
<organism evidence="22 23">
    <name type="scientific">Petrotoga olearia DSM 13574</name>
    <dbReference type="NCBI Taxonomy" id="1122955"/>
    <lineage>
        <taxon>Bacteria</taxon>
        <taxon>Thermotogati</taxon>
        <taxon>Thermotogota</taxon>
        <taxon>Thermotogae</taxon>
        <taxon>Petrotogales</taxon>
        <taxon>Petrotogaceae</taxon>
        <taxon>Petrotoga</taxon>
    </lineage>
</organism>
<dbReference type="InterPro" id="IPR006656">
    <property type="entry name" value="Mopterin_OxRdtase"/>
</dbReference>
<evidence type="ECO:0000256" key="10">
    <source>
        <dbReference type="ARBA" id="ARBA00022737"/>
    </source>
</evidence>
<dbReference type="Gene3D" id="2.20.25.90">
    <property type="entry name" value="ADC-like domains"/>
    <property type="match status" value="1"/>
</dbReference>
<dbReference type="GO" id="GO:0016020">
    <property type="term" value="C:membrane"/>
    <property type="evidence" value="ECO:0007669"/>
    <property type="project" value="UniProtKB-SubCell"/>
</dbReference>
<dbReference type="SUPFAM" id="SSF50692">
    <property type="entry name" value="ADC-like"/>
    <property type="match status" value="1"/>
</dbReference>
<accession>A0A2K1P5B8</accession>
<dbReference type="FunFam" id="3.10.20.740:FF:000004">
    <property type="entry name" value="NADH-quinone oxidoreductase"/>
    <property type="match status" value="1"/>
</dbReference>
<dbReference type="GO" id="GO:0008863">
    <property type="term" value="F:formate dehydrogenase (NAD+) activity"/>
    <property type="evidence" value="ECO:0007669"/>
    <property type="project" value="InterPro"/>
</dbReference>
<keyword evidence="14" id="KW-0411">Iron-sulfur</keyword>
<dbReference type="CDD" id="cd02753">
    <property type="entry name" value="MopB_Formate-Dh-H"/>
    <property type="match status" value="1"/>
</dbReference>
<dbReference type="Pfam" id="PF22117">
    <property type="entry name" value="Fer4_Nqo3"/>
    <property type="match status" value="1"/>
</dbReference>
<dbReference type="InterPro" id="IPR009010">
    <property type="entry name" value="Asp_de-COase-like_dom_sf"/>
</dbReference>
<dbReference type="NCBIfam" id="TIGR01591">
    <property type="entry name" value="Fdh-alpha"/>
    <property type="match status" value="1"/>
</dbReference>
<dbReference type="PROSITE" id="PS51085">
    <property type="entry name" value="2FE2S_FER_2"/>
    <property type="match status" value="1"/>
</dbReference>
<dbReference type="SMART" id="SM00929">
    <property type="entry name" value="NADH-G_4Fe-4S_3"/>
    <property type="match status" value="1"/>
</dbReference>
<dbReference type="FunFam" id="3.30.70.20:FF:000035">
    <property type="entry name" value="Iron hydrogenase 1"/>
    <property type="match status" value="1"/>
</dbReference>
<dbReference type="SUPFAM" id="SSF53706">
    <property type="entry name" value="Formate dehydrogenase/DMSO reductase, domains 1-3"/>
    <property type="match status" value="1"/>
</dbReference>
<comment type="subcellular location">
    <subcellularLocation>
        <location evidence="3">Membrane</location>
    </subcellularLocation>
</comment>
<feature type="domain" description="4Fe-4S ferredoxin-type" evidence="19">
    <location>
        <begin position="137"/>
        <end position="167"/>
    </location>
</feature>
<dbReference type="InterPro" id="IPR041924">
    <property type="entry name" value="Formate_Dh-H_N"/>
</dbReference>
<protein>
    <submittedName>
        <fullName evidence="22">Formate dehydrogenase subunit alpha</fullName>
    </submittedName>
</protein>
<feature type="domain" description="2Fe-2S ferredoxin-type" evidence="18">
    <location>
        <begin position="1"/>
        <end position="77"/>
    </location>
</feature>
<dbReference type="GO" id="GO:0051539">
    <property type="term" value="F:4 iron, 4 sulfur cluster binding"/>
    <property type="evidence" value="ECO:0007669"/>
    <property type="project" value="UniProtKB-KW"/>
</dbReference>
<dbReference type="InterPro" id="IPR054351">
    <property type="entry name" value="NADH_UbQ_OxRdtase_ferredoxin"/>
</dbReference>
<evidence type="ECO:0000313" key="22">
    <source>
        <dbReference type="EMBL" id="PNR97988.1"/>
    </source>
</evidence>
<evidence type="ECO:0000256" key="12">
    <source>
        <dbReference type="ARBA" id="ARBA00023002"/>
    </source>
</evidence>
<dbReference type="EMBL" id="AZRL01000003">
    <property type="protein sequence ID" value="PNR97988.1"/>
    <property type="molecule type" value="Genomic_DNA"/>
</dbReference>
<evidence type="ECO:0000259" key="19">
    <source>
        <dbReference type="PROSITE" id="PS51379"/>
    </source>
</evidence>
<keyword evidence="8" id="KW-0001">2Fe-2S</keyword>